<gene>
    <name evidence="4" type="ORF">G7Y89_g695</name>
</gene>
<dbReference type="EMBL" id="JAAMPI010000024">
    <property type="protein sequence ID" value="KAF4637395.1"/>
    <property type="molecule type" value="Genomic_DNA"/>
</dbReference>
<dbReference type="SUPFAM" id="SSF51735">
    <property type="entry name" value="NAD(P)-binding Rossmann-fold domains"/>
    <property type="match status" value="1"/>
</dbReference>
<dbReference type="Pfam" id="PF05368">
    <property type="entry name" value="NmrA"/>
    <property type="match status" value="1"/>
</dbReference>
<dbReference type="AlphaFoldDB" id="A0A8H4WA72"/>
<keyword evidence="1" id="KW-0521">NADP</keyword>
<dbReference type="PANTHER" id="PTHR47706">
    <property type="entry name" value="NMRA-LIKE FAMILY PROTEIN"/>
    <property type="match status" value="1"/>
</dbReference>
<keyword evidence="5" id="KW-1185">Reference proteome</keyword>
<organism evidence="4 5">
    <name type="scientific">Cudoniella acicularis</name>
    <dbReference type="NCBI Taxonomy" id="354080"/>
    <lineage>
        <taxon>Eukaryota</taxon>
        <taxon>Fungi</taxon>
        <taxon>Dikarya</taxon>
        <taxon>Ascomycota</taxon>
        <taxon>Pezizomycotina</taxon>
        <taxon>Leotiomycetes</taxon>
        <taxon>Helotiales</taxon>
        <taxon>Tricladiaceae</taxon>
        <taxon>Cudoniella</taxon>
    </lineage>
</organism>
<evidence type="ECO:0000256" key="1">
    <source>
        <dbReference type="ARBA" id="ARBA00022857"/>
    </source>
</evidence>
<dbReference type="GO" id="GO:0016491">
    <property type="term" value="F:oxidoreductase activity"/>
    <property type="evidence" value="ECO:0007669"/>
    <property type="project" value="UniProtKB-KW"/>
</dbReference>
<evidence type="ECO:0000259" key="3">
    <source>
        <dbReference type="Pfam" id="PF05368"/>
    </source>
</evidence>
<reference evidence="4 5" key="1">
    <citation type="submission" date="2020-03" db="EMBL/GenBank/DDBJ databases">
        <title>Draft Genome Sequence of Cudoniella acicularis.</title>
        <authorList>
            <person name="Buettner E."/>
            <person name="Kellner H."/>
        </authorList>
    </citation>
    <scope>NUCLEOTIDE SEQUENCE [LARGE SCALE GENOMIC DNA]</scope>
    <source>
        <strain evidence="4 5">DSM 108380</strain>
    </source>
</reference>
<dbReference type="Gene3D" id="3.40.50.720">
    <property type="entry name" value="NAD(P)-binding Rossmann-like Domain"/>
    <property type="match status" value="1"/>
</dbReference>
<dbReference type="InterPro" id="IPR036291">
    <property type="entry name" value="NAD(P)-bd_dom_sf"/>
</dbReference>
<evidence type="ECO:0000313" key="4">
    <source>
        <dbReference type="EMBL" id="KAF4637395.1"/>
    </source>
</evidence>
<protein>
    <recommendedName>
        <fullName evidence="3">NmrA-like domain-containing protein</fullName>
    </recommendedName>
</protein>
<dbReference type="InterPro" id="IPR008030">
    <property type="entry name" value="NmrA-like"/>
</dbReference>
<feature type="domain" description="NmrA-like" evidence="3">
    <location>
        <begin position="7"/>
        <end position="262"/>
    </location>
</feature>
<dbReference type="PANTHER" id="PTHR47706:SF11">
    <property type="entry name" value="ISOFLAVONE REDUCTASE FAMILY PROTEIN (AFU_ORTHOLOGUE AFUA_1G12510)"/>
    <property type="match status" value="1"/>
</dbReference>
<dbReference type="OrthoDB" id="419598at2759"/>
<evidence type="ECO:0000313" key="5">
    <source>
        <dbReference type="Proteomes" id="UP000566819"/>
    </source>
</evidence>
<sequence>MSDAGKKENLLLFGATGYIGVFIIQKIIENKTSFGKIAIFTSPSTVQKKENDTKKLKSEGVEVIVGDVQKPEDILKAFEGINTVISAVGRNVLGEQINWIKLANQTPSITRFFPSEYGTDIEYGPASATEIPHQQKLKVRAALKATTMLDYTYVVTGPYADAQIPAYLCAMPYHADTGSYDVQKRSAMLTGDGNGKISLTTPSDVGKLVVKALLHPDACRNRALRVNSFTTTPAEIVAEFERQLGGEEWTVTHTPYEKLRQLEKDAYTNKAPIAPIFTLRRIWAEGGTLYEKRDNEVIDAEDMETLEDAIRDAIVIQQTGNPDTHKDRKYQ</sequence>
<dbReference type="InterPro" id="IPR051609">
    <property type="entry name" value="NmrA/Isoflavone_reductase-like"/>
</dbReference>
<name>A0A8H4WA72_9HELO</name>
<keyword evidence="2" id="KW-0560">Oxidoreductase</keyword>
<evidence type="ECO:0000256" key="2">
    <source>
        <dbReference type="ARBA" id="ARBA00023002"/>
    </source>
</evidence>
<accession>A0A8H4WA72</accession>
<comment type="caution">
    <text evidence="4">The sequence shown here is derived from an EMBL/GenBank/DDBJ whole genome shotgun (WGS) entry which is preliminary data.</text>
</comment>
<dbReference type="Gene3D" id="3.90.25.10">
    <property type="entry name" value="UDP-galactose 4-epimerase, domain 1"/>
    <property type="match status" value="1"/>
</dbReference>
<proteinExistence type="predicted"/>
<dbReference type="Proteomes" id="UP000566819">
    <property type="component" value="Unassembled WGS sequence"/>
</dbReference>